<feature type="domain" description="Methyl-accepting transducer" evidence="3">
    <location>
        <begin position="1"/>
        <end position="161"/>
    </location>
</feature>
<dbReference type="PROSITE" id="PS50111">
    <property type="entry name" value="CHEMOTAXIS_TRANSDUC_2"/>
    <property type="match status" value="1"/>
</dbReference>
<evidence type="ECO:0000313" key="4">
    <source>
        <dbReference type="EMBL" id="RNB76635.1"/>
    </source>
</evidence>
<protein>
    <recommendedName>
        <fullName evidence="3">Methyl-accepting transducer domain-containing protein</fullName>
    </recommendedName>
</protein>
<name>A0A3M8CP26_9BACL</name>
<organism evidence="4 5">
    <name type="scientific">Brevibacillus invocatus</name>
    <dbReference type="NCBI Taxonomy" id="173959"/>
    <lineage>
        <taxon>Bacteria</taxon>
        <taxon>Bacillati</taxon>
        <taxon>Bacillota</taxon>
        <taxon>Bacilli</taxon>
        <taxon>Bacillales</taxon>
        <taxon>Paenibacillaceae</taxon>
        <taxon>Brevibacillus</taxon>
    </lineage>
</organism>
<dbReference type="AlphaFoldDB" id="A0A3M8CP26"/>
<evidence type="ECO:0000256" key="2">
    <source>
        <dbReference type="PROSITE-ProRule" id="PRU00284"/>
    </source>
</evidence>
<comment type="caution">
    <text evidence="4">The sequence shown here is derived from an EMBL/GenBank/DDBJ whole genome shotgun (WGS) entry which is preliminary data.</text>
</comment>
<dbReference type="Proteomes" id="UP000282028">
    <property type="component" value="Unassembled WGS sequence"/>
</dbReference>
<evidence type="ECO:0000313" key="5">
    <source>
        <dbReference type="Proteomes" id="UP000282028"/>
    </source>
</evidence>
<dbReference type="Gene3D" id="1.10.287.950">
    <property type="entry name" value="Methyl-accepting chemotaxis protein"/>
    <property type="match status" value="1"/>
</dbReference>
<sequence length="161" mass="17326">MKEGAETQYLSAKESARSMEDFSVAIQRVSEGSMNIFSASQQALDKAESGTVTINEMKDQVQVIASVTHETNASVSVLNRYSLQIGEVLRSISQIANQTKLLALNASIEAARAGEHGSGFAVVAGEVRKLAEESTSATDQIASLLYNIQHESSIISEKMKM</sequence>
<dbReference type="SMART" id="SM00283">
    <property type="entry name" value="MA"/>
    <property type="match status" value="1"/>
</dbReference>
<evidence type="ECO:0000256" key="1">
    <source>
        <dbReference type="ARBA" id="ARBA00023224"/>
    </source>
</evidence>
<dbReference type="GO" id="GO:0016020">
    <property type="term" value="C:membrane"/>
    <property type="evidence" value="ECO:0007669"/>
    <property type="project" value="InterPro"/>
</dbReference>
<dbReference type="EMBL" id="RHHR01000005">
    <property type="protein sequence ID" value="RNB76635.1"/>
    <property type="molecule type" value="Genomic_DNA"/>
</dbReference>
<dbReference type="InterPro" id="IPR004089">
    <property type="entry name" value="MCPsignal_dom"/>
</dbReference>
<evidence type="ECO:0000259" key="3">
    <source>
        <dbReference type="PROSITE" id="PS50111"/>
    </source>
</evidence>
<dbReference type="GO" id="GO:0007165">
    <property type="term" value="P:signal transduction"/>
    <property type="evidence" value="ECO:0007669"/>
    <property type="project" value="UniProtKB-KW"/>
</dbReference>
<gene>
    <name evidence="4" type="ORF">EDM52_02235</name>
</gene>
<accession>A0A3M8CP26</accession>
<dbReference type="SUPFAM" id="SSF58104">
    <property type="entry name" value="Methyl-accepting chemotaxis protein (MCP) signaling domain"/>
    <property type="match status" value="1"/>
</dbReference>
<dbReference type="Pfam" id="PF00015">
    <property type="entry name" value="MCPsignal"/>
    <property type="match status" value="1"/>
</dbReference>
<proteinExistence type="predicted"/>
<reference evidence="4 5" key="1">
    <citation type="submission" date="2018-10" db="EMBL/GenBank/DDBJ databases">
        <title>Phylogenomics of Brevibacillus.</title>
        <authorList>
            <person name="Dunlap C."/>
        </authorList>
    </citation>
    <scope>NUCLEOTIDE SEQUENCE [LARGE SCALE GENOMIC DNA]</scope>
    <source>
        <strain evidence="4 5">JCM 12215</strain>
    </source>
</reference>
<keyword evidence="5" id="KW-1185">Reference proteome</keyword>
<dbReference type="PANTHER" id="PTHR32089:SF112">
    <property type="entry name" value="LYSOZYME-LIKE PROTEIN-RELATED"/>
    <property type="match status" value="1"/>
</dbReference>
<dbReference type="PANTHER" id="PTHR32089">
    <property type="entry name" value="METHYL-ACCEPTING CHEMOTAXIS PROTEIN MCPB"/>
    <property type="match status" value="1"/>
</dbReference>
<keyword evidence="1 2" id="KW-0807">Transducer</keyword>